<reference evidence="2" key="2">
    <citation type="submission" date="2025-08" db="UniProtKB">
        <authorList>
            <consortium name="RefSeq"/>
        </authorList>
    </citation>
    <scope>IDENTIFICATION</scope>
    <source>
        <tissue evidence="2">Leaf</tissue>
    </source>
</reference>
<dbReference type="RefSeq" id="XP_075086188.1">
    <property type="nucleotide sequence ID" value="XM_075230087.1"/>
</dbReference>
<evidence type="ECO:0000313" key="1">
    <source>
        <dbReference type="Proteomes" id="UP000790787"/>
    </source>
</evidence>
<organism evidence="1 2">
    <name type="scientific">Nicotiana tabacum</name>
    <name type="common">Common tobacco</name>
    <dbReference type="NCBI Taxonomy" id="4097"/>
    <lineage>
        <taxon>Eukaryota</taxon>
        <taxon>Viridiplantae</taxon>
        <taxon>Streptophyta</taxon>
        <taxon>Embryophyta</taxon>
        <taxon>Tracheophyta</taxon>
        <taxon>Spermatophyta</taxon>
        <taxon>Magnoliopsida</taxon>
        <taxon>eudicotyledons</taxon>
        <taxon>Gunneridae</taxon>
        <taxon>Pentapetalae</taxon>
        <taxon>asterids</taxon>
        <taxon>lamiids</taxon>
        <taxon>Solanales</taxon>
        <taxon>Solanaceae</taxon>
        <taxon>Nicotianoideae</taxon>
        <taxon>Nicotianeae</taxon>
        <taxon>Nicotiana</taxon>
    </lineage>
</organism>
<reference evidence="1" key="1">
    <citation type="journal article" date="2014" name="Nat. Commun.">
        <title>The tobacco genome sequence and its comparison with those of tomato and potato.</title>
        <authorList>
            <person name="Sierro N."/>
            <person name="Battey J.N."/>
            <person name="Ouadi S."/>
            <person name="Bakaher N."/>
            <person name="Bovet L."/>
            <person name="Willig A."/>
            <person name="Goepfert S."/>
            <person name="Peitsch M.C."/>
            <person name="Ivanov N.V."/>
        </authorList>
    </citation>
    <scope>NUCLEOTIDE SEQUENCE [LARGE SCALE GENOMIC DNA]</scope>
</reference>
<gene>
    <name evidence="2" type="primary">LOC142168912</name>
</gene>
<proteinExistence type="predicted"/>
<protein>
    <submittedName>
        <fullName evidence="2">Uncharacterized protein LOC142168912</fullName>
    </submittedName>
</protein>
<keyword evidence="1" id="KW-1185">Reference proteome</keyword>
<accession>A0AC58SMI7</accession>
<name>A0AC58SMI7_TOBAC</name>
<evidence type="ECO:0000313" key="2">
    <source>
        <dbReference type="RefSeq" id="XP_075086188.1"/>
    </source>
</evidence>
<dbReference type="Proteomes" id="UP000790787">
    <property type="component" value="Chromosome 14"/>
</dbReference>
<sequence length="228" mass="26022">MAKSDDDEDNEEDEVNFLDVQRNLKNYSQEKLISLANVLIDTYHSLISEKNILTEEIGEAEVEGSSQKWYMDRGCSKHVTGRMDDFLIFKALQGGSVSFGNGKKRYILGVGKIGKTLSHSIENTTRASFSLPNKQIKKDLRRKEVHLVIVDDYSRFTWTLFLRTKDETFPVLLVFVKQIQVKMAYNVLSIRSDHGTEFDNAKFDEFCSENGISHNFSAPRTPQQNGVV</sequence>